<sequence>MASSSEKPKSKILILKSSDEDEFEIEESIAIQSVADKIKNKSVKAVRKIFNITNDYTPEEEAKVYEEHKWAHEEGKEHIDESPD</sequence>
<dbReference type="InterPro" id="IPR016072">
    <property type="entry name" value="Skp1_comp_dimer"/>
</dbReference>
<dbReference type="Pfam" id="PF01466">
    <property type="entry name" value="Skp1"/>
    <property type="match status" value="1"/>
</dbReference>
<gene>
    <name evidence="3" type="ORF">T459_31836</name>
</gene>
<evidence type="ECO:0000313" key="4">
    <source>
        <dbReference type="Proteomes" id="UP000222542"/>
    </source>
</evidence>
<proteinExistence type="predicted"/>
<comment type="pathway">
    <text evidence="1">Protein modification; protein ubiquitination.</text>
</comment>
<evidence type="ECO:0000256" key="1">
    <source>
        <dbReference type="ARBA" id="ARBA00004906"/>
    </source>
</evidence>
<reference evidence="3 4" key="2">
    <citation type="journal article" date="2017" name="Genome Biol.">
        <title>New reference genome sequences of hot pepper reveal the massive evolution of plant disease-resistance genes by retroduplication.</title>
        <authorList>
            <person name="Kim S."/>
            <person name="Park J."/>
            <person name="Yeom S.I."/>
            <person name="Kim Y.M."/>
            <person name="Seo E."/>
            <person name="Kim K.T."/>
            <person name="Kim M.S."/>
            <person name="Lee J.M."/>
            <person name="Cheong K."/>
            <person name="Shin H.S."/>
            <person name="Kim S.B."/>
            <person name="Han K."/>
            <person name="Lee J."/>
            <person name="Park M."/>
            <person name="Lee H.A."/>
            <person name="Lee H.Y."/>
            <person name="Lee Y."/>
            <person name="Oh S."/>
            <person name="Lee J.H."/>
            <person name="Choi E."/>
            <person name="Choi E."/>
            <person name="Lee S.E."/>
            <person name="Jeon J."/>
            <person name="Kim H."/>
            <person name="Choi G."/>
            <person name="Song H."/>
            <person name="Lee J."/>
            <person name="Lee S.C."/>
            <person name="Kwon J.K."/>
            <person name="Lee H.Y."/>
            <person name="Koo N."/>
            <person name="Hong Y."/>
            <person name="Kim R.W."/>
            <person name="Kang W.H."/>
            <person name="Huh J.H."/>
            <person name="Kang B.C."/>
            <person name="Yang T.J."/>
            <person name="Lee Y.H."/>
            <person name="Bennetzen J.L."/>
            <person name="Choi D."/>
        </authorList>
    </citation>
    <scope>NUCLEOTIDE SEQUENCE [LARGE SCALE GENOMIC DNA]</scope>
    <source>
        <strain evidence="4">cv. CM334</strain>
    </source>
</reference>
<protein>
    <submittedName>
        <fullName evidence="3">SKP1-like protein 14</fullName>
    </submittedName>
</protein>
<accession>A0A2G2Y3N4</accession>
<feature type="domain" description="SKP1 component dimerisation" evidence="2">
    <location>
        <begin position="29"/>
        <end position="71"/>
    </location>
</feature>
<dbReference type="SUPFAM" id="SSF81382">
    <property type="entry name" value="Skp1 dimerisation domain-like"/>
    <property type="match status" value="1"/>
</dbReference>
<dbReference type="GO" id="GO:0006511">
    <property type="term" value="P:ubiquitin-dependent protein catabolic process"/>
    <property type="evidence" value="ECO:0007669"/>
    <property type="project" value="InterPro"/>
</dbReference>
<dbReference type="Gramene" id="PHT64309">
    <property type="protein sequence ID" value="PHT64309"/>
    <property type="gene ID" value="T459_31836"/>
</dbReference>
<dbReference type="Gene3D" id="3.30.710.10">
    <property type="entry name" value="Potassium Channel Kv1.1, Chain A"/>
    <property type="match status" value="1"/>
</dbReference>
<dbReference type="AlphaFoldDB" id="A0A2G2Y3N4"/>
<evidence type="ECO:0000313" key="3">
    <source>
        <dbReference type="EMBL" id="PHT64309.1"/>
    </source>
</evidence>
<dbReference type="InterPro" id="IPR016897">
    <property type="entry name" value="SKP1"/>
</dbReference>
<dbReference type="SMR" id="A0A2G2Y3N4"/>
<keyword evidence="4" id="KW-1185">Reference proteome</keyword>
<dbReference type="InterPro" id="IPR036296">
    <property type="entry name" value="SKP1-like_dim_sf"/>
</dbReference>
<dbReference type="Proteomes" id="UP000222542">
    <property type="component" value="Unassembled WGS sequence"/>
</dbReference>
<organism evidence="3 4">
    <name type="scientific">Capsicum annuum</name>
    <name type="common">Capsicum pepper</name>
    <dbReference type="NCBI Taxonomy" id="4072"/>
    <lineage>
        <taxon>Eukaryota</taxon>
        <taxon>Viridiplantae</taxon>
        <taxon>Streptophyta</taxon>
        <taxon>Embryophyta</taxon>
        <taxon>Tracheophyta</taxon>
        <taxon>Spermatophyta</taxon>
        <taxon>Magnoliopsida</taxon>
        <taxon>eudicotyledons</taxon>
        <taxon>Gunneridae</taxon>
        <taxon>Pentapetalae</taxon>
        <taxon>asterids</taxon>
        <taxon>lamiids</taxon>
        <taxon>Solanales</taxon>
        <taxon>Solanaceae</taxon>
        <taxon>Solanoideae</taxon>
        <taxon>Capsiceae</taxon>
        <taxon>Capsicum</taxon>
    </lineage>
</organism>
<dbReference type="EMBL" id="AYRZ02000016">
    <property type="protein sequence ID" value="PHT64309.1"/>
    <property type="molecule type" value="Genomic_DNA"/>
</dbReference>
<dbReference type="InterPro" id="IPR011333">
    <property type="entry name" value="SKP1/BTB/POZ_sf"/>
</dbReference>
<dbReference type="STRING" id="4072.A0A2G2Y3N4"/>
<name>A0A2G2Y3N4_CAPAN</name>
<comment type="caution">
    <text evidence="3">The sequence shown here is derived from an EMBL/GenBank/DDBJ whole genome shotgun (WGS) entry which is preliminary data.</text>
</comment>
<reference evidence="3 4" key="1">
    <citation type="journal article" date="2014" name="Nat. Genet.">
        <title>Genome sequence of the hot pepper provides insights into the evolution of pungency in Capsicum species.</title>
        <authorList>
            <person name="Kim S."/>
            <person name="Park M."/>
            <person name="Yeom S.I."/>
            <person name="Kim Y.M."/>
            <person name="Lee J.M."/>
            <person name="Lee H.A."/>
            <person name="Seo E."/>
            <person name="Choi J."/>
            <person name="Cheong K."/>
            <person name="Kim K.T."/>
            <person name="Jung K."/>
            <person name="Lee G.W."/>
            <person name="Oh S.K."/>
            <person name="Bae C."/>
            <person name="Kim S.B."/>
            <person name="Lee H.Y."/>
            <person name="Kim S.Y."/>
            <person name="Kim M.S."/>
            <person name="Kang B.C."/>
            <person name="Jo Y.D."/>
            <person name="Yang H.B."/>
            <person name="Jeong H.J."/>
            <person name="Kang W.H."/>
            <person name="Kwon J.K."/>
            <person name="Shin C."/>
            <person name="Lim J.Y."/>
            <person name="Park J.H."/>
            <person name="Huh J.H."/>
            <person name="Kim J.S."/>
            <person name="Kim B.D."/>
            <person name="Cohen O."/>
            <person name="Paran I."/>
            <person name="Suh M.C."/>
            <person name="Lee S.B."/>
            <person name="Kim Y.K."/>
            <person name="Shin Y."/>
            <person name="Noh S.J."/>
            <person name="Park J."/>
            <person name="Seo Y.S."/>
            <person name="Kwon S.Y."/>
            <person name="Kim H.A."/>
            <person name="Park J.M."/>
            <person name="Kim H.J."/>
            <person name="Choi S.B."/>
            <person name="Bosland P.W."/>
            <person name="Reeves G."/>
            <person name="Jo S.H."/>
            <person name="Lee B.W."/>
            <person name="Cho H.T."/>
            <person name="Choi H.S."/>
            <person name="Lee M.S."/>
            <person name="Yu Y."/>
            <person name="Do Choi Y."/>
            <person name="Park B.S."/>
            <person name="van Deynze A."/>
            <person name="Ashrafi H."/>
            <person name="Hill T."/>
            <person name="Kim W.T."/>
            <person name="Pai H.S."/>
            <person name="Ahn H.K."/>
            <person name="Yeam I."/>
            <person name="Giovannoni J.J."/>
            <person name="Rose J.K."/>
            <person name="Sorensen I."/>
            <person name="Lee S.J."/>
            <person name="Kim R.W."/>
            <person name="Choi I.Y."/>
            <person name="Choi B.S."/>
            <person name="Lim J.S."/>
            <person name="Lee Y.H."/>
            <person name="Choi D."/>
        </authorList>
    </citation>
    <scope>NUCLEOTIDE SEQUENCE [LARGE SCALE GENOMIC DNA]</scope>
    <source>
        <strain evidence="4">cv. CM334</strain>
    </source>
</reference>
<evidence type="ECO:0000259" key="2">
    <source>
        <dbReference type="Pfam" id="PF01466"/>
    </source>
</evidence>
<dbReference type="PANTHER" id="PTHR11165">
    <property type="entry name" value="SKP1"/>
    <property type="match status" value="1"/>
</dbReference>